<accession>A0A397GCJ5</accession>
<proteinExistence type="predicted"/>
<dbReference type="OrthoDB" id="2416172at2759"/>
<keyword evidence="2" id="KW-1185">Reference proteome</keyword>
<gene>
    <name evidence="1" type="ORF">Glove_566g53</name>
</gene>
<protein>
    <submittedName>
        <fullName evidence="1">Uncharacterized protein</fullName>
    </submittedName>
</protein>
<organism evidence="1 2">
    <name type="scientific">Diversispora epigaea</name>
    <dbReference type="NCBI Taxonomy" id="1348612"/>
    <lineage>
        <taxon>Eukaryota</taxon>
        <taxon>Fungi</taxon>
        <taxon>Fungi incertae sedis</taxon>
        <taxon>Mucoromycota</taxon>
        <taxon>Glomeromycotina</taxon>
        <taxon>Glomeromycetes</taxon>
        <taxon>Diversisporales</taxon>
        <taxon>Diversisporaceae</taxon>
        <taxon>Diversispora</taxon>
    </lineage>
</organism>
<dbReference type="Proteomes" id="UP000266861">
    <property type="component" value="Unassembled WGS sequence"/>
</dbReference>
<dbReference type="AlphaFoldDB" id="A0A397GCJ5"/>
<name>A0A397GCJ5_9GLOM</name>
<sequence length="214" mass="25832">MIYTDKCSVLNDIEWRDNCQFPVIRDGETSSDWKKRIWNQLVDYRNNNKFADYHKRYMVARKMVYFWKGDLGSAFEVNIAICHSCDQLVYVDRKCIYGEYHGSTIEKHWSTNCIGNTYCDISYKDYMELKSRSEANNSYFEKKAIRCYELWMQNAIRRVKRVREIGRKIRAVKVIQEKWLEYFYRPDGLCASELALHYQLLWAVREEMRQINNA</sequence>
<reference evidence="1 2" key="1">
    <citation type="submission" date="2018-08" db="EMBL/GenBank/DDBJ databases">
        <title>Genome and evolution of the arbuscular mycorrhizal fungus Diversispora epigaea (formerly Glomus versiforme) and its bacterial endosymbionts.</title>
        <authorList>
            <person name="Sun X."/>
            <person name="Fei Z."/>
            <person name="Harrison M."/>
        </authorList>
    </citation>
    <scope>NUCLEOTIDE SEQUENCE [LARGE SCALE GENOMIC DNA]</scope>
    <source>
        <strain evidence="1 2">IT104</strain>
    </source>
</reference>
<comment type="caution">
    <text evidence="1">The sequence shown here is derived from an EMBL/GenBank/DDBJ whole genome shotgun (WGS) entry which is preliminary data.</text>
</comment>
<evidence type="ECO:0000313" key="1">
    <source>
        <dbReference type="EMBL" id="RHZ47829.1"/>
    </source>
</evidence>
<dbReference type="EMBL" id="PQFF01000480">
    <property type="protein sequence ID" value="RHZ47829.1"/>
    <property type="molecule type" value="Genomic_DNA"/>
</dbReference>
<evidence type="ECO:0000313" key="2">
    <source>
        <dbReference type="Proteomes" id="UP000266861"/>
    </source>
</evidence>